<dbReference type="PROSITE" id="PS00869">
    <property type="entry name" value="RENAL_DIPEPTIDASE_1"/>
    <property type="match status" value="1"/>
</dbReference>
<proteinExistence type="predicted"/>
<dbReference type="AlphaFoldDB" id="A0A7I8DCV8"/>
<dbReference type="InterPro" id="IPR032466">
    <property type="entry name" value="Metal_Hydrolase"/>
</dbReference>
<protein>
    <submittedName>
        <fullName evidence="1">Peptidase</fullName>
    </submittedName>
</protein>
<dbReference type="InterPro" id="IPR000180">
    <property type="entry name" value="Dipep_AS"/>
</dbReference>
<dbReference type="Gene3D" id="3.20.20.140">
    <property type="entry name" value="Metal-dependent hydrolases"/>
    <property type="match status" value="1"/>
</dbReference>
<dbReference type="InterPro" id="IPR008257">
    <property type="entry name" value="Pept_M19"/>
</dbReference>
<reference evidence="1 2" key="1">
    <citation type="submission" date="2020-08" db="EMBL/GenBank/DDBJ databases">
        <title>Complete Genome Sequence of Effusibacillus dendaii Strain skT53, Isolated from Farmland soil.</title>
        <authorList>
            <person name="Konishi T."/>
            <person name="Kawasaki H."/>
        </authorList>
    </citation>
    <scope>NUCLEOTIDE SEQUENCE [LARGE SCALE GENOMIC DNA]</scope>
    <source>
        <strain evidence="2">skT53</strain>
    </source>
</reference>
<name>A0A7I8DCV8_9BACL</name>
<evidence type="ECO:0000313" key="1">
    <source>
        <dbReference type="EMBL" id="BCJ85741.1"/>
    </source>
</evidence>
<dbReference type="CDD" id="cd01301">
    <property type="entry name" value="rDP_like"/>
    <property type="match status" value="1"/>
</dbReference>
<dbReference type="KEGG" id="eff:skT53_07260"/>
<organism evidence="1 2">
    <name type="scientific">Effusibacillus dendaii</name>
    <dbReference type="NCBI Taxonomy" id="2743772"/>
    <lineage>
        <taxon>Bacteria</taxon>
        <taxon>Bacillati</taxon>
        <taxon>Bacillota</taxon>
        <taxon>Bacilli</taxon>
        <taxon>Bacillales</taxon>
        <taxon>Alicyclobacillaceae</taxon>
        <taxon>Effusibacillus</taxon>
    </lineage>
</organism>
<dbReference type="PANTHER" id="PTHR10443:SF12">
    <property type="entry name" value="DIPEPTIDASE"/>
    <property type="match status" value="1"/>
</dbReference>
<dbReference type="RefSeq" id="WP_200759820.1">
    <property type="nucleotide sequence ID" value="NZ_AP023366.1"/>
</dbReference>
<dbReference type="EMBL" id="AP023366">
    <property type="protein sequence ID" value="BCJ85741.1"/>
    <property type="molecule type" value="Genomic_DNA"/>
</dbReference>
<dbReference type="Proteomes" id="UP000593802">
    <property type="component" value="Chromosome"/>
</dbReference>
<keyword evidence="2" id="KW-1185">Reference proteome</keyword>
<dbReference type="Pfam" id="PF01244">
    <property type="entry name" value="Peptidase_M19"/>
    <property type="match status" value="1"/>
</dbReference>
<dbReference type="GO" id="GO:0006508">
    <property type="term" value="P:proteolysis"/>
    <property type="evidence" value="ECO:0007669"/>
    <property type="project" value="InterPro"/>
</dbReference>
<dbReference type="GO" id="GO:0070573">
    <property type="term" value="F:metallodipeptidase activity"/>
    <property type="evidence" value="ECO:0007669"/>
    <property type="project" value="InterPro"/>
</dbReference>
<sequence length="314" mass="34988">MENRRFIMDAHADILYRMETEHLSFFDPDSPLQLSYSKIKKAGIDLQVFALFVDPPVTPEQHLMKLIAYIETFRSEICKDGRMNPVITYQEIEQNFLSHRKSALLSIEGGDFLNGDLRHLRILYLLGVRAMGLTWNNKNAIASGVGEPTDEGLTPFGRQVVEEMNRLGMVVDVSHLAPKGIEDVLQVSKLPIIASHSNAKSVYPHRRNLTDEQIASIAKQGGVIGATFVPDFIAAKAATIDDLLRHIDRLLTVGGEDHVGLGSDFDGIEETMVDLRSGADYPKLIEALDKQYGSTVTDKICGQNFLRVLKQVLK</sequence>
<evidence type="ECO:0000313" key="2">
    <source>
        <dbReference type="Proteomes" id="UP000593802"/>
    </source>
</evidence>
<gene>
    <name evidence="1" type="ORF">skT53_07260</name>
</gene>
<dbReference type="PROSITE" id="PS51365">
    <property type="entry name" value="RENAL_DIPEPTIDASE_2"/>
    <property type="match status" value="1"/>
</dbReference>
<accession>A0A7I8DCV8</accession>
<dbReference type="PANTHER" id="PTHR10443">
    <property type="entry name" value="MICROSOMAL DIPEPTIDASE"/>
    <property type="match status" value="1"/>
</dbReference>
<dbReference type="SUPFAM" id="SSF51556">
    <property type="entry name" value="Metallo-dependent hydrolases"/>
    <property type="match status" value="1"/>
</dbReference>